<dbReference type="PANTHER" id="PTHR43701">
    <property type="entry name" value="MEMBRANE TRANSPORTER PROTEIN MJ0441-RELATED"/>
    <property type="match status" value="1"/>
</dbReference>
<evidence type="ECO:0000256" key="3">
    <source>
        <dbReference type="ARBA" id="ARBA00022989"/>
    </source>
</evidence>
<sequence length="260" mass="27173">MEFGYSVAGAFVGFMVGLTGVGGGSLMAPLLIMLFGFSPAVAIGTDLWFAAITKSVGGIIHHRMGSADWQIIRRLALGSIPAALATLLWLGFVHSGKLDAGILLKLLSFALILTACIMPFKERLRLPLMRLKNASGARLRQRQIIVTIGGGAVIGGLVTLTSVGAGALVAMLLTLVYPVRMNAKRIVGTDLIHAIPLALIAAIGHSLLGNFDGMLLGALLLGSIPGIILGSLASKYVNEKWVRIALAAMLLISALKLLTS</sequence>
<dbReference type="InterPro" id="IPR051598">
    <property type="entry name" value="TSUP/Inactive_protease-like"/>
</dbReference>
<keyword evidence="5" id="KW-1003">Cell membrane</keyword>
<keyword evidence="2 5" id="KW-0812">Transmembrane</keyword>
<feature type="transmembrane region" description="Helical" evidence="5">
    <location>
        <begin position="7"/>
        <end position="24"/>
    </location>
</feature>
<reference evidence="6 7" key="1">
    <citation type="submission" date="2019-12" db="EMBL/GenBank/DDBJ databases">
        <title>Genomic-based taxomic classification of the family Erythrobacteraceae.</title>
        <authorList>
            <person name="Xu L."/>
        </authorList>
    </citation>
    <scope>NUCLEOTIDE SEQUENCE [LARGE SCALE GENOMIC DNA]</scope>
    <source>
        <strain evidence="6 7">LMG 29518</strain>
    </source>
</reference>
<dbReference type="AlphaFoldDB" id="A0A6I4T7T7"/>
<evidence type="ECO:0000256" key="4">
    <source>
        <dbReference type="ARBA" id="ARBA00023136"/>
    </source>
</evidence>
<keyword evidence="4 5" id="KW-0472">Membrane</keyword>
<dbReference type="GO" id="GO:0005886">
    <property type="term" value="C:plasma membrane"/>
    <property type="evidence" value="ECO:0007669"/>
    <property type="project" value="UniProtKB-SubCell"/>
</dbReference>
<feature type="transmembrane region" description="Helical" evidence="5">
    <location>
        <begin position="241"/>
        <end position="259"/>
    </location>
</feature>
<organism evidence="6 7">
    <name type="scientific">Altericroceibacterium endophyticum</name>
    <dbReference type="NCBI Taxonomy" id="1808508"/>
    <lineage>
        <taxon>Bacteria</taxon>
        <taxon>Pseudomonadati</taxon>
        <taxon>Pseudomonadota</taxon>
        <taxon>Alphaproteobacteria</taxon>
        <taxon>Sphingomonadales</taxon>
        <taxon>Erythrobacteraceae</taxon>
        <taxon>Altericroceibacterium</taxon>
    </lineage>
</organism>
<feature type="transmembrane region" description="Helical" evidence="5">
    <location>
        <begin position="214"/>
        <end position="234"/>
    </location>
</feature>
<proteinExistence type="inferred from homology"/>
<protein>
    <recommendedName>
        <fullName evidence="5">Probable membrane transporter protein</fullName>
    </recommendedName>
</protein>
<feature type="transmembrane region" description="Helical" evidence="5">
    <location>
        <begin position="141"/>
        <end position="157"/>
    </location>
</feature>
<dbReference type="OrthoDB" id="5189995at2"/>
<evidence type="ECO:0000256" key="5">
    <source>
        <dbReference type="RuleBase" id="RU363041"/>
    </source>
</evidence>
<dbReference type="Pfam" id="PF01925">
    <property type="entry name" value="TauE"/>
    <property type="match status" value="1"/>
</dbReference>
<evidence type="ECO:0000256" key="1">
    <source>
        <dbReference type="ARBA" id="ARBA00004141"/>
    </source>
</evidence>
<evidence type="ECO:0000256" key="2">
    <source>
        <dbReference type="ARBA" id="ARBA00022692"/>
    </source>
</evidence>
<keyword evidence="3 5" id="KW-1133">Transmembrane helix</keyword>
<gene>
    <name evidence="6" type="ORF">GRI91_14770</name>
</gene>
<accession>A0A6I4T7T7</accession>
<dbReference type="RefSeq" id="WP_160737439.1">
    <property type="nucleotide sequence ID" value="NZ_WTYT01000006.1"/>
</dbReference>
<comment type="caution">
    <text evidence="6">The sequence shown here is derived from an EMBL/GenBank/DDBJ whole genome shotgun (WGS) entry which is preliminary data.</text>
</comment>
<dbReference type="EMBL" id="WTYT01000006">
    <property type="protein sequence ID" value="MXO67026.1"/>
    <property type="molecule type" value="Genomic_DNA"/>
</dbReference>
<feature type="transmembrane region" description="Helical" evidence="5">
    <location>
        <begin position="102"/>
        <end position="120"/>
    </location>
</feature>
<keyword evidence="7" id="KW-1185">Reference proteome</keyword>
<dbReference type="PANTHER" id="PTHR43701:SF2">
    <property type="entry name" value="MEMBRANE TRANSPORTER PROTEIN YJNA-RELATED"/>
    <property type="match status" value="1"/>
</dbReference>
<comment type="subcellular location">
    <subcellularLocation>
        <location evidence="5">Cell membrane</location>
        <topology evidence="5">Multi-pass membrane protein</topology>
    </subcellularLocation>
    <subcellularLocation>
        <location evidence="1">Membrane</location>
        <topology evidence="1">Multi-pass membrane protein</topology>
    </subcellularLocation>
</comment>
<feature type="transmembrane region" description="Helical" evidence="5">
    <location>
        <begin position="30"/>
        <end position="50"/>
    </location>
</feature>
<feature type="transmembrane region" description="Helical" evidence="5">
    <location>
        <begin position="71"/>
        <end position="90"/>
    </location>
</feature>
<evidence type="ECO:0000313" key="7">
    <source>
        <dbReference type="Proteomes" id="UP000438476"/>
    </source>
</evidence>
<feature type="transmembrane region" description="Helical" evidence="5">
    <location>
        <begin position="191"/>
        <end position="208"/>
    </location>
</feature>
<comment type="similarity">
    <text evidence="5">Belongs to the 4-toluene sulfonate uptake permease (TSUP) (TC 2.A.102) family.</text>
</comment>
<name>A0A6I4T7T7_9SPHN</name>
<evidence type="ECO:0000313" key="6">
    <source>
        <dbReference type="EMBL" id="MXO67026.1"/>
    </source>
</evidence>
<dbReference type="InterPro" id="IPR002781">
    <property type="entry name" value="TM_pro_TauE-like"/>
</dbReference>
<dbReference type="Proteomes" id="UP000438476">
    <property type="component" value="Unassembled WGS sequence"/>
</dbReference>